<dbReference type="PANTHER" id="PTHR36834">
    <property type="entry name" value="MEMBRANE PROTEIN-RELATED"/>
    <property type="match status" value="1"/>
</dbReference>
<organism evidence="3 4">
    <name type="scientific">Brevibacillus thermoruber</name>
    <dbReference type="NCBI Taxonomy" id="33942"/>
    <lineage>
        <taxon>Bacteria</taxon>
        <taxon>Bacillati</taxon>
        <taxon>Bacillota</taxon>
        <taxon>Bacilli</taxon>
        <taxon>Bacillales</taxon>
        <taxon>Paenibacillaceae</taxon>
        <taxon>Brevibacillus</taxon>
    </lineage>
</organism>
<keyword evidence="1" id="KW-0812">Transmembrane</keyword>
<dbReference type="AlphaFoldDB" id="A0A9X3TTN1"/>
<feature type="domain" description="VanZ-like" evidence="2">
    <location>
        <begin position="40"/>
        <end position="170"/>
    </location>
</feature>
<dbReference type="Pfam" id="PF04892">
    <property type="entry name" value="VanZ"/>
    <property type="match status" value="1"/>
</dbReference>
<dbReference type="InterPro" id="IPR053150">
    <property type="entry name" value="Teicoplanin_resist-assoc"/>
</dbReference>
<evidence type="ECO:0000313" key="4">
    <source>
        <dbReference type="Proteomes" id="UP001151071"/>
    </source>
</evidence>
<dbReference type="PANTHER" id="PTHR36834:SF1">
    <property type="entry name" value="INTEGRAL MEMBRANE PROTEIN"/>
    <property type="match status" value="1"/>
</dbReference>
<evidence type="ECO:0000259" key="2">
    <source>
        <dbReference type="Pfam" id="PF04892"/>
    </source>
</evidence>
<protein>
    <submittedName>
        <fullName evidence="3">VanZ family protein</fullName>
    </submittedName>
</protein>
<keyword evidence="4" id="KW-1185">Reference proteome</keyword>
<proteinExistence type="predicted"/>
<gene>
    <name evidence="3" type="ORF">O3V59_18710</name>
</gene>
<feature type="transmembrane region" description="Helical" evidence="1">
    <location>
        <begin position="153"/>
        <end position="174"/>
    </location>
</feature>
<comment type="caution">
    <text evidence="3">The sequence shown here is derived from an EMBL/GenBank/DDBJ whole genome shotgun (WGS) entry which is preliminary data.</text>
</comment>
<keyword evidence="1" id="KW-0472">Membrane</keyword>
<name>A0A9X3TTN1_9BACL</name>
<accession>A0A9X3TTN1</accession>
<dbReference type="EMBL" id="JAPYYP010000031">
    <property type="protein sequence ID" value="MDA5110396.1"/>
    <property type="molecule type" value="Genomic_DNA"/>
</dbReference>
<feature type="transmembrane region" description="Helical" evidence="1">
    <location>
        <begin position="94"/>
        <end position="112"/>
    </location>
</feature>
<feature type="transmembrane region" description="Helical" evidence="1">
    <location>
        <begin position="119"/>
        <end position="141"/>
    </location>
</feature>
<dbReference type="RefSeq" id="WP_271140744.1">
    <property type="nucleotide sequence ID" value="NZ_JAPYYP010000031.1"/>
</dbReference>
<reference evidence="3" key="1">
    <citation type="submission" date="2022-12" db="EMBL/GenBank/DDBJ databases">
        <title>Draft genome sequence of the thermophilic strain Brevibacillus thermoruber HT42, isolated from Los Humeros, Puebla, Mexico, with biotechnological potential.</title>
        <authorList>
            <person name="Lara Sanchez J."/>
            <person name="Solis Palacios R."/>
            <person name="Bustos Baena A.S."/>
            <person name="Ruz Baez A.E."/>
            <person name="Espinosa Luna G."/>
            <person name="Oliart Ros R.M."/>
        </authorList>
    </citation>
    <scope>NUCLEOTIDE SEQUENCE</scope>
    <source>
        <strain evidence="3">HT42</strain>
    </source>
</reference>
<sequence>MLLFEGSPFYIGMAVILLSMLILKVARKKRYPFLLFYFVFCVYVLHVLKYTLFPIPVDPRVIAIHAGPTIDFSKGINLIPFSDSSMRNGFDREMLLNVLLTIPFGFGIPFLTRIRLKKLVLVGLTVGVTIELLQLFLSLMLGFPYRYVDINDVIHNFTGVLFGFLLFKIFTWLFTVSVERVKLPPNALLAYMHEVCSRSGTNTRKENADSSSIDC</sequence>
<feature type="transmembrane region" description="Helical" evidence="1">
    <location>
        <begin position="6"/>
        <end position="26"/>
    </location>
</feature>
<feature type="transmembrane region" description="Helical" evidence="1">
    <location>
        <begin position="33"/>
        <end position="52"/>
    </location>
</feature>
<dbReference type="Proteomes" id="UP001151071">
    <property type="component" value="Unassembled WGS sequence"/>
</dbReference>
<evidence type="ECO:0000313" key="3">
    <source>
        <dbReference type="EMBL" id="MDA5110396.1"/>
    </source>
</evidence>
<evidence type="ECO:0000256" key="1">
    <source>
        <dbReference type="SAM" id="Phobius"/>
    </source>
</evidence>
<dbReference type="InterPro" id="IPR006976">
    <property type="entry name" value="VanZ-like"/>
</dbReference>
<keyword evidence="1" id="KW-1133">Transmembrane helix</keyword>